<dbReference type="EMBL" id="MUBK01000004">
    <property type="protein sequence ID" value="OTA21070.1"/>
    <property type="molecule type" value="Genomic_DNA"/>
</dbReference>
<dbReference type="RefSeq" id="WP_086111578.1">
    <property type="nucleotide sequence ID" value="NZ_CAWNHF010000145.1"/>
</dbReference>
<evidence type="ECO:0000259" key="8">
    <source>
        <dbReference type="Pfam" id="PF00700"/>
    </source>
</evidence>
<dbReference type="GO" id="GO:0005576">
    <property type="term" value="C:extracellular region"/>
    <property type="evidence" value="ECO:0007669"/>
    <property type="project" value="UniProtKB-SubCell"/>
</dbReference>
<keyword evidence="6" id="KW-0175">Coiled coil</keyword>
<dbReference type="Proteomes" id="UP000194204">
    <property type="component" value="Unassembled WGS sequence"/>
</dbReference>
<dbReference type="GO" id="GO:0009288">
    <property type="term" value="C:bacterial-type flagellum"/>
    <property type="evidence" value="ECO:0007669"/>
    <property type="project" value="UniProtKB-SubCell"/>
</dbReference>
<comment type="similarity">
    <text evidence="2 5">Belongs to the bacterial flagellin family.</text>
</comment>
<dbReference type="InterPro" id="IPR046358">
    <property type="entry name" value="Flagellin_C"/>
</dbReference>
<keyword evidence="10" id="KW-1185">Reference proteome</keyword>
<sequence>MALGINTNFSSLVAQNNMTRSQGVLGSAIERLSSGLRINSAKDDAAGQAIANRFSANIKGLNQASRNANDGISIAQTTEGALNEINNNLQRVRELAVQSQNGSNSKSDLASIQKEIDQRLEEIDRISKETQFNGTKVLSKNDTMKIQVGANDGEIINVELKKIDKGTLGLDKFSVAPAQKKGDELNGTKVDIPGGDKGVDIDAKIKAAAGVAKLTGAKLHKVNDDKGPVEGQYVIEATDGTGAGAVTKLFNATVAKDGTVTIGSETKESEQSKDPLKTLDTALSQVDDLRSSLGAVQNRLESTVNNLNNTVTNLSAARSRIEDADYATEVTNMGRGQILQQAGNAVLAQANQIPQAVLSLLR</sequence>
<dbReference type="Gene3D" id="6.10.10.10">
    <property type="entry name" value="Flagellar export chaperone, C-terminal domain"/>
    <property type="match status" value="1"/>
</dbReference>
<dbReference type="InterPro" id="IPR001492">
    <property type="entry name" value="Flagellin"/>
</dbReference>
<proteinExistence type="inferred from homology"/>
<keyword evidence="9" id="KW-0282">Flagellum</keyword>
<dbReference type="PRINTS" id="PR00207">
    <property type="entry name" value="FLAGELLIN"/>
</dbReference>
<feature type="domain" description="Flagellin N-terminal" evidence="7">
    <location>
        <begin position="5"/>
        <end position="142"/>
    </location>
</feature>
<evidence type="ECO:0000256" key="4">
    <source>
        <dbReference type="ARBA" id="ARBA00023143"/>
    </source>
</evidence>
<feature type="coiled-coil region" evidence="6">
    <location>
        <begin position="297"/>
        <end position="324"/>
    </location>
</feature>
<evidence type="ECO:0000313" key="9">
    <source>
        <dbReference type="EMBL" id="OTA21070.1"/>
    </source>
</evidence>
<dbReference type="PANTHER" id="PTHR42792:SF2">
    <property type="entry name" value="FLAGELLIN"/>
    <property type="match status" value="1"/>
</dbReference>
<evidence type="ECO:0000313" key="10">
    <source>
        <dbReference type="Proteomes" id="UP000194204"/>
    </source>
</evidence>
<dbReference type="Pfam" id="PF00700">
    <property type="entry name" value="Flagellin_C"/>
    <property type="match status" value="1"/>
</dbReference>
<dbReference type="AlphaFoldDB" id="A0A1Y2STA2"/>
<comment type="caution">
    <text evidence="9">The sequence shown here is derived from an EMBL/GenBank/DDBJ whole genome shotgun (WGS) entry which is preliminary data.</text>
</comment>
<protein>
    <recommendedName>
        <fullName evidence="5">Flagellin</fullName>
    </recommendedName>
</protein>
<feature type="domain" description="Flagellin C-terminal" evidence="8">
    <location>
        <begin position="276"/>
        <end position="361"/>
    </location>
</feature>
<dbReference type="GO" id="GO:0005198">
    <property type="term" value="F:structural molecule activity"/>
    <property type="evidence" value="ECO:0007669"/>
    <property type="project" value="UniProtKB-UniRule"/>
</dbReference>
<feature type="coiled-coil region" evidence="6">
    <location>
        <begin position="75"/>
        <end position="129"/>
    </location>
</feature>
<evidence type="ECO:0000259" key="7">
    <source>
        <dbReference type="Pfam" id="PF00669"/>
    </source>
</evidence>
<dbReference type="InterPro" id="IPR042187">
    <property type="entry name" value="Flagellin_C_sub2"/>
</dbReference>
<comment type="function">
    <text evidence="1 5">Flagellin is the subunit protein which polymerizes to form the filaments of bacterial flagella.</text>
</comment>
<keyword evidence="3 5" id="KW-0964">Secreted</keyword>
<dbReference type="NCBIfam" id="NF005294">
    <property type="entry name" value="PRK06819.1"/>
    <property type="match status" value="1"/>
</dbReference>
<comment type="subcellular location">
    <subcellularLocation>
        <location evidence="5">Secreted</location>
    </subcellularLocation>
    <subcellularLocation>
        <location evidence="5">Bacterial flagellum</location>
    </subcellularLocation>
</comment>
<dbReference type="Gene3D" id="1.20.1330.10">
    <property type="entry name" value="f41 fragment of flagellin, N-terminal domain"/>
    <property type="match status" value="1"/>
</dbReference>
<evidence type="ECO:0000256" key="6">
    <source>
        <dbReference type="SAM" id="Coils"/>
    </source>
</evidence>
<gene>
    <name evidence="9" type="ORF">Xbed_00716</name>
</gene>
<evidence type="ECO:0000256" key="1">
    <source>
        <dbReference type="ARBA" id="ARBA00002270"/>
    </source>
</evidence>
<reference evidence="9 10" key="1">
    <citation type="submission" date="2017-01" db="EMBL/GenBank/DDBJ databases">
        <title>Deconstructing symbiosis and pathogenesis requirements using a combined genomic-metabolomic approach.</title>
        <authorList>
            <person name="Tobias N.J."/>
            <person name="Wolff H."/>
            <person name="Djahanschiri B."/>
            <person name="Ebersberger I."/>
            <person name="Bode H.B."/>
        </authorList>
    </citation>
    <scope>NUCLEOTIDE SEQUENCE [LARGE SCALE GENOMIC DNA]</scope>
    <source>
        <strain evidence="9 10">DSM 4764</strain>
    </source>
</reference>
<keyword evidence="9" id="KW-0966">Cell projection</keyword>
<evidence type="ECO:0000256" key="2">
    <source>
        <dbReference type="ARBA" id="ARBA00005709"/>
    </source>
</evidence>
<evidence type="ECO:0000256" key="5">
    <source>
        <dbReference type="RuleBase" id="RU362073"/>
    </source>
</evidence>
<keyword evidence="9" id="KW-0969">Cilium</keyword>
<dbReference type="STRING" id="40578.Xbed_00716"/>
<dbReference type="InterPro" id="IPR001029">
    <property type="entry name" value="Flagellin_N"/>
</dbReference>
<dbReference type="PANTHER" id="PTHR42792">
    <property type="entry name" value="FLAGELLIN"/>
    <property type="match status" value="1"/>
</dbReference>
<name>A0A1Y2STA2_9GAMM</name>
<evidence type="ECO:0000256" key="3">
    <source>
        <dbReference type="ARBA" id="ARBA00022525"/>
    </source>
</evidence>
<organism evidence="9 10">
    <name type="scientific">Xenorhabdus beddingii</name>
    <dbReference type="NCBI Taxonomy" id="40578"/>
    <lineage>
        <taxon>Bacteria</taxon>
        <taxon>Pseudomonadati</taxon>
        <taxon>Pseudomonadota</taxon>
        <taxon>Gammaproteobacteria</taxon>
        <taxon>Enterobacterales</taxon>
        <taxon>Morganellaceae</taxon>
        <taxon>Xenorhabdus</taxon>
    </lineage>
</organism>
<dbReference type="Gene3D" id="3.30.70.2120">
    <property type="match status" value="1"/>
</dbReference>
<keyword evidence="4 5" id="KW-0975">Bacterial flagellum</keyword>
<dbReference type="Pfam" id="PF00669">
    <property type="entry name" value="Flagellin_N"/>
    <property type="match status" value="1"/>
</dbReference>
<dbReference type="SUPFAM" id="SSF64518">
    <property type="entry name" value="Phase 1 flagellin"/>
    <property type="match status" value="1"/>
</dbReference>
<accession>A0A1Y2STA2</accession>
<dbReference type="OrthoDB" id="9796789at2"/>